<dbReference type="Proteomes" id="UP000234778">
    <property type="component" value="Unassembled WGS sequence"/>
</dbReference>
<dbReference type="Gene3D" id="3.20.20.100">
    <property type="entry name" value="NADP-dependent oxidoreductase domain"/>
    <property type="match status" value="1"/>
</dbReference>
<feature type="binding site" evidence="5">
    <location>
        <position position="116"/>
    </location>
    <ligand>
        <name>substrate</name>
    </ligand>
</feature>
<protein>
    <submittedName>
        <fullName evidence="8">Aldo/keto reductase</fullName>
    </submittedName>
</protein>
<evidence type="ECO:0000256" key="2">
    <source>
        <dbReference type="ARBA" id="ARBA00022857"/>
    </source>
</evidence>
<dbReference type="GO" id="GO:0016616">
    <property type="term" value="F:oxidoreductase activity, acting on the CH-OH group of donors, NAD or NADP as acceptor"/>
    <property type="evidence" value="ECO:0007669"/>
    <property type="project" value="UniProtKB-ARBA"/>
</dbReference>
<dbReference type="PANTHER" id="PTHR43827:SF3">
    <property type="entry name" value="NADP-DEPENDENT OXIDOREDUCTASE DOMAIN-CONTAINING PROTEIN"/>
    <property type="match status" value="1"/>
</dbReference>
<dbReference type="InterPro" id="IPR020471">
    <property type="entry name" value="AKR"/>
</dbReference>
<dbReference type="InterPro" id="IPR036812">
    <property type="entry name" value="NAD(P)_OxRdtase_dom_sf"/>
</dbReference>
<dbReference type="InterPro" id="IPR018170">
    <property type="entry name" value="Aldo/ket_reductase_CS"/>
</dbReference>
<dbReference type="EMBL" id="PKHA01000004">
    <property type="protein sequence ID" value="PKY98790.1"/>
    <property type="molecule type" value="Genomic_DNA"/>
</dbReference>
<keyword evidence="2" id="KW-0521">NADP</keyword>
<proteinExistence type="inferred from homology"/>
<comment type="similarity">
    <text evidence="1">Belongs to the aldo/keto reductase family.</text>
</comment>
<dbReference type="RefSeq" id="WP_006548500.1">
    <property type="nucleotide sequence ID" value="NZ_JADNGB010000002.1"/>
</dbReference>
<dbReference type="SUPFAM" id="SSF51430">
    <property type="entry name" value="NAD(P)-linked oxidoreductase"/>
    <property type="match status" value="1"/>
</dbReference>
<evidence type="ECO:0000256" key="5">
    <source>
        <dbReference type="PIRSR" id="PIRSR000097-2"/>
    </source>
</evidence>
<dbReference type="Pfam" id="PF00248">
    <property type="entry name" value="Aldo_ket_red"/>
    <property type="match status" value="1"/>
</dbReference>
<reference evidence="8 9" key="1">
    <citation type="submission" date="2017-12" db="EMBL/GenBank/DDBJ databases">
        <title>Phylogenetic diversity of female urinary microbiome.</title>
        <authorList>
            <person name="Thomas-White K."/>
            <person name="Wolfe A.J."/>
        </authorList>
    </citation>
    <scope>NUCLEOTIDE SEQUENCE [LARGE SCALE GENOMIC DNA]</scope>
    <source>
        <strain evidence="8 9">UMB0319</strain>
    </source>
</reference>
<feature type="domain" description="NADP-dependent oxidoreductase" evidence="7">
    <location>
        <begin position="20"/>
        <end position="275"/>
    </location>
</feature>
<evidence type="ECO:0000256" key="3">
    <source>
        <dbReference type="ARBA" id="ARBA00023002"/>
    </source>
</evidence>
<evidence type="ECO:0000256" key="6">
    <source>
        <dbReference type="PIRSR" id="PIRSR000097-3"/>
    </source>
</evidence>
<dbReference type="FunFam" id="3.20.20.100:FF:000015">
    <property type="entry name" value="Oxidoreductase, aldo/keto reductase family"/>
    <property type="match status" value="1"/>
</dbReference>
<sequence>MITTLDGTTPLAHNTQMPMIGYGTWQVTDAAQATAGVKEAIAAGYRHIDTAAVYGNEEAVGRGIAEGLAEAGLSRKDLFVTTKLWNDHRGHDAALAGIEESLSRLGLDYVDLYLIHWPANSRQHPQDWRALNASTWSGMEEIYASGRARAIGVSNFTRKHLEALLSDASVAPMVNQIELHPGFGQWDAAECSKANGLAVEAWSPLGSGRVLGDPALGAVAAQIGRTPAQVALRWLLQQDIAILPKSVTPERIRSNAELFDFELSPAQMEAVRAVVDDTEHSDPDQVDF</sequence>
<gene>
    <name evidence="8" type="ORF">CYJ26_05165</name>
</gene>
<feature type="active site" description="Proton donor" evidence="4">
    <location>
        <position position="54"/>
    </location>
</feature>
<dbReference type="InterPro" id="IPR023210">
    <property type="entry name" value="NADP_OxRdtase_dom"/>
</dbReference>
<dbReference type="PRINTS" id="PR00069">
    <property type="entry name" value="ALDKETRDTASE"/>
</dbReference>
<dbReference type="AlphaFoldDB" id="A0A2I1KT37"/>
<accession>A0A2I1KT37</accession>
<dbReference type="PIRSF" id="PIRSF000097">
    <property type="entry name" value="AKR"/>
    <property type="match status" value="1"/>
</dbReference>
<evidence type="ECO:0000259" key="7">
    <source>
        <dbReference type="Pfam" id="PF00248"/>
    </source>
</evidence>
<keyword evidence="3" id="KW-0560">Oxidoreductase</keyword>
<dbReference type="PROSITE" id="PS00062">
    <property type="entry name" value="ALDOKETO_REDUCTASE_2"/>
    <property type="match status" value="1"/>
</dbReference>
<evidence type="ECO:0000256" key="4">
    <source>
        <dbReference type="PIRSR" id="PIRSR000097-1"/>
    </source>
</evidence>
<name>A0A2I1KT37_9ACTO</name>
<dbReference type="PANTHER" id="PTHR43827">
    <property type="entry name" value="2,5-DIKETO-D-GLUCONIC ACID REDUCTASE"/>
    <property type="match status" value="1"/>
</dbReference>
<dbReference type="GeneID" id="81708322"/>
<organism evidence="8 9">
    <name type="scientific">Actinomyces urogenitalis</name>
    <dbReference type="NCBI Taxonomy" id="103621"/>
    <lineage>
        <taxon>Bacteria</taxon>
        <taxon>Bacillati</taxon>
        <taxon>Actinomycetota</taxon>
        <taxon>Actinomycetes</taxon>
        <taxon>Actinomycetales</taxon>
        <taxon>Actinomycetaceae</taxon>
        <taxon>Actinomyces</taxon>
    </lineage>
</organism>
<evidence type="ECO:0000313" key="8">
    <source>
        <dbReference type="EMBL" id="PKY98790.1"/>
    </source>
</evidence>
<dbReference type="CDD" id="cd19071">
    <property type="entry name" value="AKR_AKR1-5-like"/>
    <property type="match status" value="1"/>
</dbReference>
<evidence type="ECO:0000313" key="9">
    <source>
        <dbReference type="Proteomes" id="UP000234778"/>
    </source>
</evidence>
<comment type="caution">
    <text evidence="8">The sequence shown here is derived from an EMBL/GenBank/DDBJ whole genome shotgun (WGS) entry which is preliminary data.</text>
</comment>
<dbReference type="PROSITE" id="PS00063">
    <property type="entry name" value="ALDOKETO_REDUCTASE_3"/>
    <property type="match status" value="1"/>
</dbReference>
<feature type="site" description="Lowers pKa of active site Tyr" evidence="6">
    <location>
        <position position="83"/>
    </location>
</feature>
<dbReference type="PROSITE" id="PS00798">
    <property type="entry name" value="ALDOKETO_REDUCTASE_1"/>
    <property type="match status" value="1"/>
</dbReference>
<evidence type="ECO:0000256" key="1">
    <source>
        <dbReference type="ARBA" id="ARBA00007905"/>
    </source>
</evidence>